<dbReference type="GO" id="GO:0032259">
    <property type="term" value="P:methylation"/>
    <property type="evidence" value="ECO:0007669"/>
    <property type="project" value="UniProtKB-KW"/>
</dbReference>
<dbReference type="InterPro" id="IPR013691">
    <property type="entry name" value="MeTrfase_14"/>
</dbReference>
<proteinExistence type="predicted"/>
<dbReference type="InterPro" id="IPR029063">
    <property type="entry name" value="SAM-dependent_MTases_sf"/>
</dbReference>
<reference evidence="3 4" key="2">
    <citation type="journal article" date="2014" name="Genome Announc.">
        <title>Complete Genome Sequence of the Subsurface, Mesophilic Sulfate-Reducing Bacterium Desulfovibrio aespoeensis Aspo-2.</title>
        <authorList>
            <person name="Pedersen K."/>
            <person name="Bengtsson A."/>
            <person name="Edlund J."/>
            <person name="Rabe L."/>
            <person name="Hazen T."/>
            <person name="Chakraborty R."/>
            <person name="Goodwin L."/>
            <person name="Shapiro N."/>
        </authorList>
    </citation>
    <scope>NUCLEOTIDE SEQUENCE [LARGE SCALE GENOMIC DNA]</scope>
    <source>
        <strain evidence="4">ATCC 700646 / DSM 10631 / Aspo-2</strain>
    </source>
</reference>
<evidence type="ECO:0000259" key="2">
    <source>
        <dbReference type="Pfam" id="PF08484"/>
    </source>
</evidence>
<keyword evidence="3" id="KW-0808">Transferase</keyword>
<feature type="domain" description="C-methyltransferase" evidence="2">
    <location>
        <begin position="276"/>
        <end position="386"/>
    </location>
</feature>
<dbReference type="KEGG" id="das:Daes_1966"/>
<keyword evidence="3" id="KW-0489">Methyltransferase</keyword>
<dbReference type="SUPFAM" id="SSF53335">
    <property type="entry name" value="S-adenosyl-L-methionine-dependent methyltransferases"/>
    <property type="match status" value="1"/>
</dbReference>
<keyword evidence="4" id="KW-1185">Reference proteome</keyword>
<dbReference type="EMBL" id="CP002431">
    <property type="protein sequence ID" value="ADU62975.1"/>
    <property type="molecule type" value="Genomic_DNA"/>
</dbReference>
<dbReference type="HOGENOM" id="CLU_038800_1_0_7"/>
<dbReference type="Gene3D" id="3.40.50.720">
    <property type="entry name" value="NAD(P)-binding Rossmann-like Domain"/>
    <property type="match status" value="1"/>
</dbReference>
<dbReference type="Gene3D" id="6.20.50.110">
    <property type="entry name" value="Methyltransferase, zinc-binding domain"/>
    <property type="match status" value="1"/>
</dbReference>
<feature type="domain" description="Methyltransferase putative zinc binding" evidence="1">
    <location>
        <begin position="5"/>
        <end position="63"/>
    </location>
</feature>
<dbReference type="STRING" id="643562.Daes_1966"/>
<name>E6VQZ5_PSEA9</name>
<dbReference type="PANTHER" id="PTHR43861:SF5">
    <property type="entry name" value="BLL5978 PROTEIN"/>
    <property type="match status" value="1"/>
</dbReference>
<dbReference type="Gene3D" id="3.40.50.150">
    <property type="entry name" value="Vaccinia Virus protein VP39"/>
    <property type="match status" value="1"/>
</dbReference>
<sequence length="404" mass="45809">MSSVCRVCLSDKVVPFLPLGEQPNTMCLLRQGQQGQLMDLTLSLCETCGFVFIKTPSKREEFYDYVQLPTSMFPAEHIGEEIDEIVGEHLSSPSDMILEIACNDGYFLNALRKAGYENLYGIEPARHCAKEAVASGLNVRNVYFSKEEAERFVREHGHPRLVISRHVLEHVQELDSFVEGLSILMDDQTTLFLEVPDFAPVEERADFSSIWEQHVNYFDVESLRTLFGRFGIEIRKWRTVPFTGGSLITTSKRGKRVLTDGGRDQKRLAARLALRDRFLESMHAARECLKALRAQGKKIAGFGSGARCSGYLNFADVYQYIDYIVDEDPRKHGLFMPKSNLGIFPPDRLVTHPVDYCIVLPFNSKINEAKVMRKYQDFVDRGGRFIETWAQAEDGTTAVIKVVG</sequence>
<accession>E6VQZ5</accession>
<gene>
    <name evidence="3" type="ordered locus">Daes_1966</name>
</gene>
<reference evidence="4" key="1">
    <citation type="submission" date="2010-12" db="EMBL/GenBank/DDBJ databases">
        <title>Complete sequence of Desulfovibrio aespoeensis Aspo-2.</title>
        <authorList>
            <consortium name="US DOE Joint Genome Institute"/>
            <person name="Lucas S."/>
            <person name="Copeland A."/>
            <person name="Lapidus A."/>
            <person name="Cheng J.-F."/>
            <person name="Goodwin L."/>
            <person name="Pitluck S."/>
            <person name="Chertkov O."/>
            <person name="Misra M."/>
            <person name="Detter J.C."/>
            <person name="Han C."/>
            <person name="Tapia R."/>
            <person name="Land M."/>
            <person name="Hauser L."/>
            <person name="Kyrpides N."/>
            <person name="Ivanova N."/>
            <person name="Ovchinnikova G."/>
            <person name="Pedersen K."/>
            <person name="Jagevall S."/>
            <person name="Hazen T."/>
            <person name="Woyke T."/>
        </authorList>
    </citation>
    <scope>NUCLEOTIDE SEQUENCE [LARGE SCALE GENOMIC DNA]</scope>
    <source>
        <strain evidence="4">ATCC 700646 / DSM 10631 / Aspo-2</strain>
    </source>
</reference>
<dbReference type="InterPro" id="IPR013630">
    <property type="entry name" value="Methyltransf_Zn-bd_dom_put"/>
</dbReference>
<dbReference type="RefSeq" id="WP_013514888.1">
    <property type="nucleotide sequence ID" value="NC_014844.1"/>
</dbReference>
<dbReference type="OrthoDB" id="7342932at2"/>
<dbReference type="GO" id="GO:0008168">
    <property type="term" value="F:methyltransferase activity"/>
    <property type="evidence" value="ECO:0007669"/>
    <property type="project" value="UniProtKB-KW"/>
</dbReference>
<dbReference type="Pfam" id="PF08484">
    <property type="entry name" value="Methyltransf_14"/>
    <property type="match status" value="1"/>
</dbReference>
<dbReference type="eggNOG" id="COG2227">
    <property type="taxonomic scope" value="Bacteria"/>
</dbReference>
<evidence type="ECO:0000259" key="1">
    <source>
        <dbReference type="Pfam" id="PF08421"/>
    </source>
</evidence>
<evidence type="ECO:0000313" key="3">
    <source>
        <dbReference type="EMBL" id="ADU62975.1"/>
    </source>
</evidence>
<dbReference type="Pfam" id="PF08421">
    <property type="entry name" value="Methyltransf_13"/>
    <property type="match status" value="1"/>
</dbReference>
<protein>
    <submittedName>
        <fullName evidence="3">C-methyltransferase</fullName>
    </submittedName>
</protein>
<organism evidence="3 4">
    <name type="scientific">Pseudodesulfovibrio aespoeensis (strain ATCC 700646 / DSM 10631 / Aspo-2)</name>
    <name type="common">Desulfovibrio aespoeensis</name>
    <dbReference type="NCBI Taxonomy" id="643562"/>
    <lineage>
        <taxon>Bacteria</taxon>
        <taxon>Pseudomonadati</taxon>
        <taxon>Thermodesulfobacteriota</taxon>
        <taxon>Desulfovibrionia</taxon>
        <taxon>Desulfovibrionales</taxon>
        <taxon>Desulfovibrionaceae</taxon>
    </lineage>
</organism>
<dbReference type="Proteomes" id="UP000002191">
    <property type="component" value="Chromosome"/>
</dbReference>
<dbReference type="Pfam" id="PF13489">
    <property type="entry name" value="Methyltransf_23"/>
    <property type="match status" value="1"/>
</dbReference>
<dbReference type="InterPro" id="IPR038576">
    <property type="entry name" value="Methyltransf_Zn-bd_dom_put_sf"/>
</dbReference>
<evidence type="ECO:0000313" key="4">
    <source>
        <dbReference type="Proteomes" id="UP000002191"/>
    </source>
</evidence>
<dbReference type="PANTHER" id="PTHR43861">
    <property type="entry name" value="TRANS-ACONITATE 2-METHYLTRANSFERASE-RELATED"/>
    <property type="match status" value="1"/>
</dbReference>
<dbReference type="AlphaFoldDB" id="E6VQZ5"/>